<name>A0AAV6N714_9ROSI</name>
<feature type="non-terminal residue" evidence="2">
    <location>
        <position position="1"/>
    </location>
</feature>
<feature type="region of interest" description="Disordered" evidence="1">
    <location>
        <begin position="66"/>
        <end position="132"/>
    </location>
</feature>
<protein>
    <submittedName>
        <fullName evidence="2">Uncharacterized protein</fullName>
    </submittedName>
</protein>
<evidence type="ECO:0000313" key="3">
    <source>
        <dbReference type="Proteomes" id="UP000685013"/>
    </source>
</evidence>
<feature type="compositionally biased region" description="Polar residues" evidence="1">
    <location>
        <begin position="21"/>
        <end position="43"/>
    </location>
</feature>
<gene>
    <name evidence="2" type="ORF">SDJN03_14402</name>
</gene>
<evidence type="ECO:0000313" key="2">
    <source>
        <dbReference type="EMBL" id="KAG6592056.1"/>
    </source>
</evidence>
<proteinExistence type="predicted"/>
<keyword evidence="3" id="KW-1185">Reference proteome</keyword>
<dbReference type="EMBL" id="JAGKQH010000009">
    <property type="protein sequence ID" value="KAG6592056.1"/>
    <property type="molecule type" value="Genomic_DNA"/>
</dbReference>
<feature type="region of interest" description="Disordered" evidence="1">
    <location>
        <begin position="1"/>
        <end position="53"/>
    </location>
</feature>
<evidence type="ECO:0000256" key="1">
    <source>
        <dbReference type="SAM" id="MobiDB-lite"/>
    </source>
</evidence>
<dbReference type="Proteomes" id="UP000685013">
    <property type="component" value="Chromosome 9"/>
</dbReference>
<dbReference type="AlphaFoldDB" id="A0AAV6N714"/>
<organism evidence="2 3">
    <name type="scientific">Cucurbita argyrosperma subsp. sororia</name>
    <dbReference type="NCBI Taxonomy" id="37648"/>
    <lineage>
        <taxon>Eukaryota</taxon>
        <taxon>Viridiplantae</taxon>
        <taxon>Streptophyta</taxon>
        <taxon>Embryophyta</taxon>
        <taxon>Tracheophyta</taxon>
        <taxon>Spermatophyta</taxon>
        <taxon>Magnoliopsida</taxon>
        <taxon>eudicotyledons</taxon>
        <taxon>Gunneridae</taxon>
        <taxon>Pentapetalae</taxon>
        <taxon>rosids</taxon>
        <taxon>fabids</taxon>
        <taxon>Cucurbitales</taxon>
        <taxon>Cucurbitaceae</taxon>
        <taxon>Cucurbiteae</taxon>
        <taxon>Cucurbita</taxon>
    </lineage>
</organism>
<accession>A0AAV6N714</accession>
<feature type="compositionally biased region" description="Basic residues" evidence="1">
    <location>
        <begin position="117"/>
        <end position="132"/>
    </location>
</feature>
<feature type="compositionally biased region" description="Polar residues" evidence="1">
    <location>
        <begin position="84"/>
        <end position="98"/>
    </location>
</feature>
<feature type="compositionally biased region" description="Basic and acidic residues" evidence="1">
    <location>
        <begin position="99"/>
        <end position="112"/>
    </location>
</feature>
<sequence>MLYARESTAGKKKKIRRTTPFGGQSTTSTVRRGVSKSYTTLSSYRPDMNERPETHVYSRDVYNLTNPGFTPTGKSPVYIDDPSPSETQIHAPVTQNRTWEADFEAKFAEPRSENGTGRRRRKRKMKNQRRPR</sequence>
<comment type="caution">
    <text evidence="2">The sequence shown here is derived from an EMBL/GenBank/DDBJ whole genome shotgun (WGS) entry which is preliminary data.</text>
</comment>
<reference evidence="2 3" key="1">
    <citation type="journal article" date="2021" name="Hortic Res">
        <title>The domestication of Cucurbita argyrosperma as revealed by the genome of its wild relative.</title>
        <authorList>
            <person name="Barrera-Redondo J."/>
            <person name="Sanchez-de la Vega G."/>
            <person name="Aguirre-Liguori J.A."/>
            <person name="Castellanos-Morales G."/>
            <person name="Gutierrez-Guerrero Y.T."/>
            <person name="Aguirre-Dugua X."/>
            <person name="Aguirre-Planter E."/>
            <person name="Tenaillon M.I."/>
            <person name="Lira-Saade R."/>
            <person name="Eguiarte L.E."/>
        </authorList>
    </citation>
    <scope>NUCLEOTIDE SEQUENCE [LARGE SCALE GENOMIC DNA]</scope>
    <source>
        <strain evidence="2">JBR-2021</strain>
    </source>
</reference>